<dbReference type="Pfam" id="PF09948">
    <property type="entry name" value="PpoB2"/>
    <property type="match status" value="1"/>
</dbReference>
<dbReference type="InterPro" id="IPR018688">
    <property type="entry name" value="PpoB2-like"/>
</dbReference>
<dbReference type="AlphaFoldDB" id="A0A4R8S539"/>
<accession>A0A4R8S539</accession>
<feature type="transmembrane region" description="Helical" evidence="1">
    <location>
        <begin position="238"/>
        <end position="257"/>
    </location>
</feature>
<keyword evidence="1" id="KW-1133">Transmembrane helix</keyword>
<feature type="transmembrane region" description="Helical" evidence="1">
    <location>
        <begin position="71"/>
        <end position="98"/>
    </location>
</feature>
<keyword evidence="1" id="KW-0472">Membrane</keyword>
<dbReference type="Proteomes" id="UP000295117">
    <property type="component" value="Unassembled WGS sequence"/>
</dbReference>
<organism evidence="2 3">
    <name type="scientific">Mycobacteroides salmoniphilum</name>
    <dbReference type="NCBI Taxonomy" id="404941"/>
    <lineage>
        <taxon>Bacteria</taxon>
        <taxon>Bacillati</taxon>
        <taxon>Actinomycetota</taxon>
        <taxon>Actinomycetes</taxon>
        <taxon>Mycobacteriales</taxon>
        <taxon>Mycobacteriaceae</taxon>
        <taxon>Mycobacteroides</taxon>
    </lineage>
</organism>
<reference evidence="2 3" key="1">
    <citation type="journal article" date="2019" name="Sci. Rep.">
        <title>Extended insight into the Mycobacterium chelonae-abscessus complex through whole genome sequencing of Mycobacterium salmoniphilum outbreak and Mycobacterium salmoniphilum-like strains.</title>
        <authorList>
            <person name="Behra P.R.K."/>
            <person name="Das S."/>
            <person name="Pettersson B.M.F."/>
            <person name="Shirreff L."/>
            <person name="DuCote T."/>
            <person name="Jacobsson K.G."/>
            <person name="Ennis D.G."/>
            <person name="Kirsebom L.A."/>
        </authorList>
    </citation>
    <scope>NUCLEOTIDE SEQUENCE [LARGE SCALE GENOMIC DNA]</scope>
    <source>
        <strain evidence="2 3">DE 4585</strain>
    </source>
</reference>
<name>A0A4R8S539_9MYCO</name>
<feature type="transmembrane region" description="Helical" evidence="1">
    <location>
        <begin position="171"/>
        <end position="194"/>
    </location>
</feature>
<gene>
    <name evidence="2" type="ORF">DE4585_01338</name>
</gene>
<evidence type="ECO:0000313" key="2">
    <source>
        <dbReference type="EMBL" id="TDZ86015.1"/>
    </source>
</evidence>
<feature type="transmembrane region" description="Helical" evidence="1">
    <location>
        <begin position="200"/>
        <end position="226"/>
    </location>
</feature>
<dbReference type="RefSeq" id="WP_134070343.1">
    <property type="nucleotide sequence ID" value="NZ_PECH01000004.1"/>
</dbReference>
<evidence type="ECO:0000256" key="1">
    <source>
        <dbReference type="SAM" id="Phobius"/>
    </source>
</evidence>
<feature type="transmembrane region" description="Helical" evidence="1">
    <location>
        <begin position="141"/>
        <end position="159"/>
    </location>
</feature>
<evidence type="ECO:0000313" key="3">
    <source>
        <dbReference type="Proteomes" id="UP000295117"/>
    </source>
</evidence>
<protein>
    <recommendedName>
        <fullName evidence="4">Metal-binding integral membrane protein</fullName>
    </recommendedName>
</protein>
<proteinExistence type="predicted"/>
<keyword evidence="1" id="KW-0812">Transmembrane</keyword>
<feature type="transmembrane region" description="Helical" evidence="1">
    <location>
        <begin position="110"/>
        <end position="135"/>
    </location>
</feature>
<sequence>MVANAIQRVRELTAGRYTGITTAIILLSWLGFAFLPQHGAGHTSAPVTGHMRGMDHANMAPMATPVVHQPVLWVAIVSWIVMTIAMMGPATLPAVQYVEQNTPRGRGRALAVYAAVWLALWTAVGLLITLALPMAANINRWWMFGGALLLAAIWQLTPWKCRALGDCHRSIPLPLGGWPAAKGLIGFGAASGWACIRSCWAMMLTMAVAPSAHLLWMVPLTVAVTWERFTRYPRRTARILAVLFVVAAAAVGIFAAVQ</sequence>
<dbReference type="EMBL" id="PECH01000004">
    <property type="protein sequence ID" value="TDZ86015.1"/>
    <property type="molecule type" value="Genomic_DNA"/>
</dbReference>
<comment type="caution">
    <text evidence="2">The sequence shown here is derived from an EMBL/GenBank/DDBJ whole genome shotgun (WGS) entry which is preliminary data.</text>
</comment>
<feature type="transmembrane region" description="Helical" evidence="1">
    <location>
        <begin position="17"/>
        <end position="35"/>
    </location>
</feature>
<evidence type="ECO:0008006" key="4">
    <source>
        <dbReference type="Google" id="ProtNLM"/>
    </source>
</evidence>